<evidence type="ECO:0000256" key="3">
    <source>
        <dbReference type="ARBA" id="ARBA00022722"/>
    </source>
</evidence>
<keyword evidence="7" id="KW-0460">Magnesium</keyword>
<dbReference type="InterPro" id="IPR009097">
    <property type="entry name" value="Cyclic_Pdiesterase"/>
</dbReference>
<evidence type="ECO:0000256" key="6">
    <source>
        <dbReference type="ARBA" id="ARBA00022801"/>
    </source>
</evidence>
<dbReference type="Gene3D" id="3.90.1140.10">
    <property type="entry name" value="Cyclic phosphodiesterase"/>
    <property type="match status" value="1"/>
</dbReference>
<keyword evidence="8" id="KW-0234">DNA repair</keyword>
<dbReference type="Gene3D" id="1.10.1410.10">
    <property type="match status" value="1"/>
</dbReference>
<reference evidence="12 13" key="1">
    <citation type="submission" date="2020-02" db="EMBL/GenBank/DDBJ databases">
        <title>Acidophilic actinobacteria isolated from forest soil.</title>
        <authorList>
            <person name="Golinska P."/>
        </authorList>
    </citation>
    <scope>NUCLEOTIDE SEQUENCE [LARGE SCALE GENOMIC DNA]</scope>
    <source>
        <strain evidence="12 13">NL8</strain>
    </source>
</reference>
<dbReference type="InterPro" id="IPR036691">
    <property type="entry name" value="Endo/exonu/phosph_ase_sf"/>
</dbReference>
<dbReference type="CDD" id="cd09080">
    <property type="entry name" value="TDP2"/>
    <property type="match status" value="1"/>
</dbReference>
<sequence>MRTSQEIYHRVRWDARFDASRFVLGLEQRGRGPKRVPLPSFDPHGDIPWHRVLFFEADGRLVWDRASGLDALDASGAGLARRERLLAAPFFEPRTPHAFAEGRWQPVADSASSSSTASASAGSGSSGSGSGSGTDSELRVLTWNTLWDRYDKELIHTAERRPMLLAALRDADVDVIALQEAEPALVKMLLAEEWVRAEWTLGGDPRSSDVADSGVFVLSRLPVIEAGWHELGRYKAVTALVVETAAGPVVVADTHLSSDHSANGAGLRAEQLAQLADGFRPASPAPLKTVPVPVVLVGDFNDDTEAPATRLGLTDAWTQVHGTADDTATFDPSVNPLAAISSLTGQAKRLDRVLLLGAEASQARLVGDAPDADGLYVSDHYGIRAVVTPSASMPSPSPEAAATVPAAATDTAPTARTAVAWLPPTSVWDPIQEVRHRLDPQVLRWPPHINLLFGFIPESEFDAALPRLGKAAATVGGFATELAEVRHFTHRHDSTLWLHPTGGAWQTLHAALLEMFPTCRNRDAFTPHLTIGKVADPSRTAVKLAPVTAEVTELALLSRRGEGPMEVRAMVELGSGAIRWMDAAAGAVPHDAATAASHDHAATAARISHDAAAAASHNHAATAAAASDNAAAATLTARITQALPEAVVHTVGSRRTGTHLPGADLDLVAAVPGAPDIDALQRRVIAALGPGHRVRQLVAARVPGLRIVAPGLNADLVLAPTGDIAPAEAVARRAELGETIASSLSAVSDAEAILALRPGPHVRVAKAWARARGLDAAPLGGLPGLAWALMAARCRDLTDFFETWAAHDWREPIPTPTAPIRDLTLHLTPAMRDLVSEELYSAWETVTSAPDPLPLLLAPPPMHRRHRRWAVITLGADGIEQRDVLEGRVRGRTRSLLSALDEAGITDVHAWPRAFHATATSTGISAGISVSTGTGTGTDVSTSTSPATAAELRFAIGLGRTPPTRDELAGIAKPWLRGLNGVTVELADNGSVPTLV</sequence>
<evidence type="ECO:0000259" key="11">
    <source>
        <dbReference type="Pfam" id="PF04457"/>
    </source>
</evidence>
<dbReference type="SUPFAM" id="SSF55144">
    <property type="entry name" value="LigT-like"/>
    <property type="match status" value="1"/>
</dbReference>
<dbReference type="PANTHER" id="PTHR15822">
    <property type="entry name" value="TRAF AND TNF RECEPTOR-ASSOCIATED PROTEIN"/>
    <property type="match status" value="1"/>
</dbReference>
<dbReference type="Gene3D" id="3.30.460.10">
    <property type="entry name" value="Beta Polymerase, domain 2"/>
    <property type="match status" value="1"/>
</dbReference>
<name>A0ABS5KTX5_9ACTN</name>
<dbReference type="RefSeq" id="WP_212011040.1">
    <property type="nucleotide sequence ID" value="NZ_JAAFYZ010000073.1"/>
</dbReference>
<dbReference type="SUPFAM" id="SSF81631">
    <property type="entry name" value="PAP/OAS1 substrate-binding domain"/>
    <property type="match status" value="1"/>
</dbReference>
<comment type="cofactor">
    <cofactor evidence="1">
        <name>Mn(2+)</name>
        <dbReference type="ChEBI" id="CHEBI:29035"/>
    </cofactor>
</comment>
<evidence type="ECO:0000259" key="10">
    <source>
        <dbReference type="Pfam" id="PF03372"/>
    </source>
</evidence>
<evidence type="ECO:0000313" key="13">
    <source>
        <dbReference type="Proteomes" id="UP000730482"/>
    </source>
</evidence>
<keyword evidence="13" id="KW-1185">Reference proteome</keyword>
<dbReference type="InterPro" id="IPR051547">
    <property type="entry name" value="TDP2-like"/>
</dbReference>
<gene>
    <name evidence="12" type="ORF">KGQ19_21710</name>
</gene>
<dbReference type="SUPFAM" id="SSF56219">
    <property type="entry name" value="DNase I-like"/>
    <property type="match status" value="1"/>
</dbReference>
<accession>A0ABS5KTX5</accession>
<evidence type="ECO:0000256" key="1">
    <source>
        <dbReference type="ARBA" id="ARBA00001936"/>
    </source>
</evidence>
<feature type="domain" description="Endonuclease/exonuclease/phosphatase" evidence="10">
    <location>
        <begin position="141"/>
        <end position="380"/>
    </location>
</feature>
<dbReference type="InterPro" id="IPR043519">
    <property type="entry name" value="NT_sf"/>
</dbReference>
<feature type="compositionally biased region" description="Low complexity" evidence="9">
    <location>
        <begin position="110"/>
        <end position="123"/>
    </location>
</feature>
<proteinExistence type="predicted"/>
<keyword evidence="5" id="KW-0227">DNA damage</keyword>
<dbReference type="SUPFAM" id="SSF81301">
    <property type="entry name" value="Nucleotidyltransferase"/>
    <property type="match status" value="1"/>
</dbReference>
<dbReference type="PANTHER" id="PTHR15822:SF4">
    <property type="entry name" value="TYROSYL-DNA PHOSPHODIESTERASE 2"/>
    <property type="match status" value="1"/>
</dbReference>
<evidence type="ECO:0000256" key="7">
    <source>
        <dbReference type="ARBA" id="ARBA00022842"/>
    </source>
</evidence>
<dbReference type="Gene3D" id="3.60.10.10">
    <property type="entry name" value="Endonuclease/exonuclease/phosphatase"/>
    <property type="match status" value="1"/>
</dbReference>
<feature type="region of interest" description="Disordered" evidence="9">
    <location>
        <begin position="110"/>
        <end position="136"/>
    </location>
</feature>
<dbReference type="InterPro" id="IPR005135">
    <property type="entry name" value="Endo/exonuclease/phosphatase"/>
</dbReference>
<feature type="domain" description="MJ1316 RNA cyclic group end recognition" evidence="11">
    <location>
        <begin position="1"/>
        <end position="65"/>
    </location>
</feature>
<comment type="caution">
    <text evidence="12">The sequence shown here is derived from an EMBL/GenBank/DDBJ whole genome shotgun (WGS) entry which is preliminary data.</text>
</comment>
<evidence type="ECO:0000256" key="9">
    <source>
        <dbReference type="SAM" id="MobiDB-lite"/>
    </source>
</evidence>
<comment type="cofactor">
    <cofactor evidence="2">
        <name>Mg(2+)</name>
        <dbReference type="ChEBI" id="CHEBI:18420"/>
    </cofactor>
</comment>
<dbReference type="EMBL" id="JAAFYZ010000073">
    <property type="protein sequence ID" value="MBS2549483.1"/>
    <property type="molecule type" value="Genomic_DNA"/>
</dbReference>
<dbReference type="Proteomes" id="UP000730482">
    <property type="component" value="Unassembled WGS sequence"/>
</dbReference>
<dbReference type="Pfam" id="PF13563">
    <property type="entry name" value="2_5_RNA_ligase2"/>
    <property type="match status" value="1"/>
</dbReference>
<organism evidence="12 13">
    <name type="scientific">Catenulispora pinistramenti</name>
    <dbReference type="NCBI Taxonomy" id="2705254"/>
    <lineage>
        <taxon>Bacteria</taxon>
        <taxon>Bacillati</taxon>
        <taxon>Actinomycetota</taxon>
        <taxon>Actinomycetes</taxon>
        <taxon>Catenulisporales</taxon>
        <taxon>Catenulisporaceae</taxon>
        <taxon>Catenulispora</taxon>
    </lineage>
</organism>
<protein>
    <submittedName>
        <fullName evidence="12">DUF504 domain-containing protein</fullName>
    </submittedName>
</protein>
<keyword evidence="4" id="KW-0479">Metal-binding</keyword>
<evidence type="ECO:0000256" key="8">
    <source>
        <dbReference type="ARBA" id="ARBA00023204"/>
    </source>
</evidence>
<evidence type="ECO:0000256" key="2">
    <source>
        <dbReference type="ARBA" id="ARBA00001946"/>
    </source>
</evidence>
<dbReference type="InterPro" id="IPR040459">
    <property type="entry name" value="MJ1316"/>
</dbReference>
<dbReference type="Pfam" id="PF03372">
    <property type="entry name" value="Exo_endo_phos"/>
    <property type="match status" value="1"/>
</dbReference>
<dbReference type="Pfam" id="PF04457">
    <property type="entry name" value="MJ1316"/>
    <property type="match status" value="1"/>
</dbReference>
<keyword evidence="6" id="KW-0378">Hydrolase</keyword>
<keyword evidence="3" id="KW-0540">Nuclease</keyword>
<evidence type="ECO:0000256" key="4">
    <source>
        <dbReference type="ARBA" id="ARBA00022723"/>
    </source>
</evidence>
<evidence type="ECO:0000313" key="12">
    <source>
        <dbReference type="EMBL" id="MBS2549483.1"/>
    </source>
</evidence>
<evidence type="ECO:0000256" key="5">
    <source>
        <dbReference type="ARBA" id="ARBA00022763"/>
    </source>
</evidence>